<name>A0AAV2Q4B4_MEGNR</name>
<evidence type="ECO:0000259" key="2">
    <source>
        <dbReference type="PROSITE" id="PS50835"/>
    </source>
</evidence>
<protein>
    <recommendedName>
        <fullName evidence="2">Ig-like domain-containing protein</fullName>
    </recommendedName>
</protein>
<sequence>NSLHARHQRHKRMHLHKQQHSGPMQSTWIEVDEVGETGKSVDDLRDQAVKDSLAQALAEGKLFYAGAPKDGRGYRGNYGYSTYYNNTQGVEGIVKRSSGTDEDELPAHKRGSVQYSTLVGPSFVDANTHSRAHALLRQTAHLTCIVNNLHNYTVSWVRARDIHLLTAADTTYTSDSRFVSVNPGGGSQWLLKIHHVQARDAGTYLCQVSQSPPLSTPVQLIVTEATATVFPGQEVFLKVGSYVHIICEVKGCPSPSKPQWYKGQQLQTESIVDENYIKASTTTATTTEYLSTALSRLESEEMNHPSPSPGVSLPPVLSTVITTDAESSALPVARVTLTRPRAQAAHSGLYTCTNTCTDPVNLTLHVLTDEKEPAALSRSCTIRSKTLGVVSLFHILIVITNYL</sequence>
<dbReference type="InterPro" id="IPR013783">
    <property type="entry name" value="Ig-like_fold"/>
</dbReference>
<proteinExistence type="predicted"/>
<evidence type="ECO:0000313" key="4">
    <source>
        <dbReference type="Proteomes" id="UP001497623"/>
    </source>
</evidence>
<comment type="caution">
    <text evidence="3">The sequence shown here is derived from an EMBL/GenBank/DDBJ whole genome shotgun (WGS) entry which is preliminary data.</text>
</comment>
<dbReference type="InterPro" id="IPR003598">
    <property type="entry name" value="Ig_sub2"/>
</dbReference>
<feature type="compositionally biased region" description="Basic residues" evidence="1">
    <location>
        <begin position="1"/>
        <end position="19"/>
    </location>
</feature>
<dbReference type="PANTHER" id="PTHR23279:SF36">
    <property type="entry name" value="DEFECTIVE PROBOSCIS EXTENSION RESPONSE 9, ISOFORM A"/>
    <property type="match status" value="1"/>
</dbReference>
<dbReference type="SMART" id="SM00409">
    <property type="entry name" value="IG"/>
    <property type="match status" value="2"/>
</dbReference>
<feature type="domain" description="Ig-like" evidence="2">
    <location>
        <begin position="121"/>
        <end position="223"/>
    </location>
</feature>
<dbReference type="InterPro" id="IPR013106">
    <property type="entry name" value="Ig_V-set"/>
</dbReference>
<accession>A0AAV2Q4B4</accession>
<feature type="region of interest" description="Disordered" evidence="1">
    <location>
        <begin position="1"/>
        <end position="23"/>
    </location>
</feature>
<dbReference type="Proteomes" id="UP001497623">
    <property type="component" value="Unassembled WGS sequence"/>
</dbReference>
<dbReference type="PANTHER" id="PTHR23279">
    <property type="entry name" value="DEFECTIVE PROBOSCIS EXTENSION RESPONSE DPR -RELATED"/>
    <property type="match status" value="1"/>
</dbReference>
<keyword evidence="4" id="KW-1185">Reference proteome</keyword>
<dbReference type="InterPro" id="IPR036179">
    <property type="entry name" value="Ig-like_dom_sf"/>
</dbReference>
<dbReference type="EMBL" id="CAXKWB010003888">
    <property type="protein sequence ID" value="CAL4070906.1"/>
    <property type="molecule type" value="Genomic_DNA"/>
</dbReference>
<organism evidence="3 4">
    <name type="scientific">Meganyctiphanes norvegica</name>
    <name type="common">Northern krill</name>
    <name type="synonym">Thysanopoda norvegica</name>
    <dbReference type="NCBI Taxonomy" id="48144"/>
    <lineage>
        <taxon>Eukaryota</taxon>
        <taxon>Metazoa</taxon>
        <taxon>Ecdysozoa</taxon>
        <taxon>Arthropoda</taxon>
        <taxon>Crustacea</taxon>
        <taxon>Multicrustacea</taxon>
        <taxon>Malacostraca</taxon>
        <taxon>Eumalacostraca</taxon>
        <taxon>Eucarida</taxon>
        <taxon>Euphausiacea</taxon>
        <taxon>Euphausiidae</taxon>
        <taxon>Meganyctiphanes</taxon>
    </lineage>
</organism>
<dbReference type="AlphaFoldDB" id="A0AAV2Q4B4"/>
<dbReference type="Pfam" id="PF00047">
    <property type="entry name" value="ig"/>
    <property type="match status" value="1"/>
</dbReference>
<dbReference type="GO" id="GO:0050808">
    <property type="term" value="P:synapse organization"/>
    <property type="evidence" value="ECO:0007669"/>
    <property type="project" value="TreeGrafter"/>
</dbReference>
<dbReference type="InterPro" id="IPR007110">
    <property type="entry name" value="Ig-like_dom"/>
</dbReference>
<feature type="domain" description="Ig-like" evidence="2">
    <location>
        <begin position="225"/>
        <end position="363"/>
    </location>
</feature>
<dbReference type="SMART" id="SM00406">
    <property type="entry name" value="IGv"/>
    <property type="match status" value="1"/>
</dbReference>
<evidence type="ECO:0000313" key="3">
    <source>
        <dbReference type="EMBL" id="CAL4070906.1"/>
    </source>
</evidence>
<dbReference type="InterPro" id="IPR003599">
    <property type="entry name" value="Ig_sub"/>
</dbReference>
<reference evidence="3 4" key="1">
    <citation type="submission" date="2024-05" db="EMBL/GenBank/DDBJ databases">
        <authorList>
            <person name="Wallberg A."/>
        </authorList>
    </citation>
    <scope>NUCLEOTIDE SEQUENCE [LARGE SCALE GENOMIC DNA]</scope>
</reference>
<gene>
    <name evidence="3" type="ORF">MNOR_LOCUS8376</name>
</gene>
<dbReference type="PROSITE" id="PS50835">
    <property type="entry name" value="IG_LIKE"/>
    <property type="match status" value="2"/>
</dbReference>
<dbReference type="SMART" id="SM00408">
    <property type="entry name" value="IGc2"/>
    <property type="match status" value="1"/>
</dbReference>
<dbReference type="SUPFAM" id="SSF48726">
    <property type="entry name" value="Immunoglobulin"/>
    <property type="match status" value="2"/>
</dbReference>
<evidence type="ECO:0000256" key="1">
    <source>
        <dbReference type="SAM" id="MobiDB-lite"/>
    </source>
</evidence>
<dbReference type="GO" id="GO:0032589">
    <property type="term" value="C:neuron projection membrane"/>
    <property type="evidence" value="ECO:0007669"/>
    <property type="project" value="TreeGrafter"/>
</dbReference>
<dbReference type="Gene3D" id="2.60.40.10">
    <property type="entry name" value="Immunoglobulins"/>
    <property type="match status" value="2"/>
</dbReference>
<dbReference type="InterPro" id="IPR037448">
    <property type="entry name" value="Zig-8"/>
</dbReference>
<dbReference type="CDD" id="cd00099">
    <property type="entry name" value="IgV"/>
    <property type="match status" value="1"/>
</dbReference>
<feature type="non-terminal residue" evidence="3">
    <location>
        <position position="1"/>
    </location>
</feature>
<dbReference type="InterPro" id="IPR013151">
    <property type="entry name" value="Immunoglobulin_dom"/>
</dbReference>